<name>A0A7S1BYN3_9STRA</name>
<keyword evidence="3 5" id="KW-0694">RNA-binding</keyword>
<evidence type="ECO:0000313" key="8">
    <source>
        <dbReference type="EMBL" id="CAD8900941.1"/>
    </source>
</evidence>
<proteinExistence type="predicted"/>
<feature type="compositionally biased region" description="Basic and acidic residues" evidence="6">
    <location>
        <begin position="276"/>
        <end position="291"/>
    </location>
</feature>
<dbReference type="EMBL" id="HBFR01038584">
    <property type="protein sequence ID" value="CAD8900941.1"/>
    <property type="molecule type" value="Transcribed_RNA"/>
</dbReference>
<dbReference type="InterPro" id="IPR051945">
    <property type="entry name" value="RRM_MRD1_RNA_proc_ribogen"/>
</dbReference>
<dbReference type="AlphaFoldDB" id="A0A7S1BYN3"/>
<evidence type="ECO:0000256" key="2">
    <source>
        <dbReference type="ARBA" id="ARBA00022737"/>
    </source>
</evidence>
<evidence type="ECO:0000259" key="7">
    <source>
        <dbReference type="PROSITE" id="PS50102"/>
    </source>
</evidence>
<comment type="subcellular location">
    <subcellularLocation>
        <location evidence="1">Nucleus</location>
    </subcellularLocation>
</comment>
<dbReference type="Pfam" id="PF00076">
    <property type="entry name" value="RRM_1"/>
    <property type="match status" value="1"/>
</dbReference>
<sequence>MKRTARVIFRNLAFRADADDLRRAASAYGSVVAVDLPAVVARPAAAGAKDDARSKLSHRGFGFVTFGDAAAARKACAAGELEIRGRKSSVSMALSRDRYEKGKAAKLEETTAKDETSKQEEEESDGDSESTSESEDDDDGDDSEDDSDEDDDSDSDSDSDDGSRQQDEKKKMPVSADPEELSRTVFLRNLSYETTRRSILSALGPRFGTISKVRLVMDGEDRHRGTAFVLFQNVSSAEEAIEAASRQDGGGLVVDGRIIMADAAMTREMASTVTKRRPDASKTDAADNKQQFRRDRRNLYLRNEGYVLPTDGWEDVPPSDREKRGRAHNEKAMRLRSPLFHVNAKRLSVKNLANHVDEAGIKRLAAAAAVNGLERGLVSEEDVSQHLRAGGDLEPLKCVGEYARVPSFDTKVILSSTN</sequence>
<evidence type="ECO:0000256" key="4">
    <source>
        <dbReference type="ARBA" id="ARBA00023242"/>
    </source>
</evidence>
<dbReference type="InterPro" id="IPR000504">
    <property type="entry name" value="RRM_dom"/>
</dbReference>
<gene>
    <name evidence="8" type="ORF">CHYS00102_LOCUS28160</name>
</gene>
<dbReference type="GO" id="GO:0005634">
    <property type="term" value="C:nucleus"/>
    <property type="evidence" value="ECO:0007669"/>
    <property type="project" value="UniProtKB-SubCell"/>
</dbReference>
<dbReference type="InterPro" id="IPR012677">
    <property type="entry name" value="Nucleotide-bd_a/b_plait_sf"/>
</dbReference>
<feature type="compositionally biased region" description="Acidic residues" evidence="6">
    <location>
        <begin position="120"/>
        <end position="160"/>
    </location>
</feature>
<dbReference type="PROSITE" id="PS50102">
    <property type="entry name" value="RRM"/>
    <property type="match status" value="2"/>
</dbReference>
<feature type="domain" description="RRM" evidence="7">
    <location>
        <begin position="183"/>
        <end position="266"/>
    </location>
</feature>
<keyword evidence="2" id="KW-0677">Repeat</keyword>
<evidence type="ECO:0000256" key="3">
    <source>
        <dbReference type="ARBA" id="ARBA00022884"/>
    </source>
</evidence>
<feature type="region of interest" description="Disordered" evidence="6">
    <location>
        <begin position="272"/>
        <end position="291"/>
    </location>
</feature>
<dbReference type="SMART" id="SM00360">
    <property type="entry name" value="RRM"/>
    <property type="match status" value="2"/>
</dbReference>
<feature type="domain" description="RRM" evidence="7">
    <location>
        <begin position="5"/>
        <end position="95"/>
    </location>
</feature>
<organism evidence="8">
    <name type="scientific">Corethron hystrix</name>
    <dbReference type="NCBI Taxonomy" id="216773"/>
    <lineage>
        <taxon>Eukaryota</taxon>
        <taxon>Sar</taxon>
        <taxon>Stramenopiles</taxon>
        <taxon>Ochrophyta</taxon>
        <taxon>Bacillariophyta</taxon>
        <taxon>Coscinodiscophyceae</taxon>
        <taxon>Corethrophycidae</taxon>
        <taxon>Corethrales</taxon>
        <taxon>Corethraceae</taxon>
        <taxon>Corethron</taxon>
    </lineage>
</organism>
<evidence type="ECO:0000256" key="5">
    <source>
        <dbReference type="PROSITE-ProRule" id="PRU00176"/>
    </source>
</evidence>
<feature type="compositionally biased region" description="Basic and acidic residues" evidence="6">
    <location>
        <begin position="100"/>
        <end position="119"/>
    </location>
</feature>
<dbReference type="PANTHER" id="PTHR48039:SF5">
    <property type="entry name" value="RNA-BINDING PROTEIN 28"/>
    <property type="match status" value="1"/>
</dbReference>
<feature type="region of interest" description="Disordered" evidence="6">
    <location>
        <begin position="100"/>
        <end position="180"/>
    </location>
</feature>
<dbReference type="Gene3D" id="3.30.70.330">
    <property type="match status" value="2"/>
</dbReference>
<accession>A0A7S1BYN3</accession>
<feature type="compositionally biased region" description="Basic and acidic residues" evidence="6">
    <location>
        <begin position="161"/>
        <end position="171"/>
    </location>
</feature>
<reference evidence="8" key="1">
    <citation type="submission" date="2021-01" db="EMBL/GenBank/DDBJ databases">
        <authorList>
            <person name="Corre E."/>
            <person name="Pelletier E."/>
            <person name="Niang G."/>
            <person name="Scheremetjew M."/>
            <person name="Finn R."/>
            <person name="Kale V."/>
            <person name="Holt S."/>
            <person name="Cochrane G."/>
            <person name="Meng A."/>
            <person name="Brown T."/>
            <person name="Cohen L."/>
        </authorList>
    </citation>
    <scope>NUCLEOTIDE SEQUENCE</scope>
    <source>
        <strain evidence="8">308</strain>
    </source>
</reference>
<protein>
    <recommendedName>
        <fullName evidence="7">RRM domain-containing protein</fullName>
    </recommendedName>
</protein>
<dbReference type="GO" id="GO:0003729">
    <property type="term" value="F:mRNA binding"/>
    <property type="evidence" value="ECO:0007669"/>
    <property type="project" value="TreeGrafter"/>
</dbReference>
<keyword evidence="4" id="KW-0539">Nucleus</keyword>
<evidence type="ECO:0000256" key="6">
    <source>
        <dbReference type="SAM" id="MobiDB-lite"/>
    </source>
</evidence>
<dbReference type="InterPro" id="IPR035979">
    <property type="entry name" value="RBD_domain_sf"/>
</dbReference>
<dbReference type="SUPFAM" id="SSF54928">
    <property type="entry name" value="RNA-binding domain, RBD"/>
    <property type="match status" value="2"/>
</dbReference>
<dbReference type="PANTHER" id="PTHR48039">
    <property type="entry name" value="RNA-BINDING MOTIF PROTEIN 14B"/>
    <property type="match status" value="1"/>
</dbReference>
<evidence type="ECO:0000256" key="1">
    <source>
        <dbReference type="ARBA" id="ARBA00004123"/>
    </source>
</evidence>